<organism evidence="11 12">
    <name type="scientific">Penicillium antarcticum</name>
    <dbReference type="NCBI Taxonomy" id="416450"/>
    <lineage>
        <taxon>Eukaryota</taxon>
        <taxon>Fungi</taxon>
        <taxon>Dikarya</taxon>
        <taxon>Ascomycota</taxon>
        <taxon>Pezizomycotina</taxon>
        <taxon>Eurotiomycetes</taxon>
        <taxon>Eurotiomycetidae</taxon>
        <taxon>Eurotiales</taxon>
        <taxon>Aspergillaceae</taxon>
        <taxon>Penicillium</taxon>
    </lineage>
</organism>
<proteinExistence type="inferred from homology"/>
<comment type="subcellular location">
    <subcellularLocation>
        <location evidence="1">Membrane</location>
    </subcellularLocation>
</comment>
<evidence type="ECO:0000256" key="7">
    <source>
        <dbReference type="ARBA" id="ARBA00023002"/>
    </source>
</evidence>
<evidence type="ECO:0000259" key="10">
    <source>
        <dbReference type="Pfam" id="PF01494"/>
    </source>
</evidence>
<feature type="transmembrane region" description="Helical" evidence="9">
    <location>
        <begin position="533"/>
        <end position="552"/>
    </location>
</feature>
<feature type="domain" description="FAD-binding" evidence="10">
    <location>
        <begin position="288"/>
        <end position="349"/>
    </location>
</feature>
<evidence type="ECO:0000256" key="9">
    <source>
        <dbReference type="SAM" id="Phobius"/>
    </source>
</evidence>
<feature type="transmembrane region" description="Helical" evidence="9">
    <location>
        <begin position="645"/>
        <end position="664"/>
    </location>
</feature>
<comment type="caution">
    <text evidence="11">The sequence shown here is derived from an EMBL/GenBank/DDBJ whole genome shotgun (WGS) entry which is preliminary data.</text>
</comment>
<dbReference type="EMBL" id="MDYN01000004">
    <property type="protein sequence ID" value="OQD88432.1"/>
    <property type="molecule type" value="Genomic_DNA"/>
</dbReference>
<dbReference type="PANTHER" id="PTHR47356">
    <property type="entry name" value="FAD-DEPENDENT MONOOXYGENASE ASQG-RELATED"/>
    <property type="match status" value="1"/>
</dbReference>
<dbReference type="PANTHER" id="PTHR47356:SF2">
    <property type="entry name" value="FAD-BINDING DOMAIN-CONTAINING PROTEIN-RELATED"/>
    <property type="match status" value="1"/>
</dbReference>
<evidence type="ECO:0000256" key="5">
    <source>
        <dbReference type="ARBA" id="ARBA00022827"/>
    </source>
</evidence>
<dbReference type="Pfam" id="PF01494">
    <property type="entry name" value="FAD_binding_3"/>
    <property type="match status" value="2"/>
</dbReference>
<keyword evidence="4 9" id="KW-0812">Transmembrane</keyword>
<keyword evidence="12" id="KW-1185">Reference proteome</keyword>
<keyword evidence="5" id="KW-0274">FAD</keyword>
<protein>
    <recommendedName>
        <fullName evidence="10">FAD-binding domain-containing protein</fullName>
    </recommendedName>
</protein>
<sequence length="815" mass="90790">MAAKQDSFRVIIVGGSVAGLTLAHCLFKNNIDFVILESNCDIAPQVGASIGILPNGARILDQLDIFDEILDAAEPLEHGWTWSAAGKIISKTEAPKVIHQRHGYPITFLDRQILLDILYRNLKDGDRRVHTNKRVTKVEHFSEKVRIHCADQSVFEGDMVVGADGVRSTVRREMWDYMDSMALGKQAAEERACMSSEYSCVFGISTATPGLQPGQSHRTFADDYSTLTVVGKEGRVFWFLFTKMNRVYSASEIPRLDKEDIGQHMNKYAHVPITDSVTLSAVYQNVVSRNFLALEEAFYTHWCMDRFVCIGDSAHKMTPNMGQGGNSAIESAAALANHLAILVQGSSSDCISLRSIKSCLNNWQTARQPRTKKVWTKANSLTRLEAGATVKDRIIAQYLLPFMSQLLIDKISQTLFGAERLDSVPLPLRASQCSMPLHSQPRRSYGQTGWGRTLWTVPLIGCYFAAHITMGSLVQKFGPFLGSTLAQGSWTASNGETLDLIRPIYHVSFLDKMFAPLICCFLPSISGSDPKSYAQMISFMADIGPVYGIWLLESYRKGKTNIETILPTLMGVVFQLKGIGKLAPLYYAIEYIHSPLSSLIQGDRREIKATALRSFLPAMLAGYYLPTFGNFFASTLESRRSYNAVWQFFPVIVPLLQVFFRLSADQISECKPVQIQRGHRQDMFYIRCAYGTMTAISGLAFLYARISAPQSISLVSVFLPSLFGHTEPISSFTAGIAKLFQYDELISMVSGFVWLGLRFQEMKQAGPPWWKSVCALVGTTLTLGPGAAFALGWGWREEILAHITSEDENYSKRHL</sequence>
<evidence type="ECO:0000313" key="12">
    <source>
        <dbReference type="Proteomes" id="UP000191672"/>
    </source>
</evidence>
<dbReference type="GO" id="GO:0071949">
    <property type="term" value="F:FAD binding"/>
    <property type="evidence" value="ECO:0007669"/>
    <property type="project" value="InterPro"/>
</dbReference>
<evidence type="ECO:0000313" key="11">
    <source>
        <dbReference type="EMBL" id="OQD88432.1"/>
    </source>
</evidence>
<evidence type="ECO:0000256" key="6">
    <source>
        <dbReference type="ARBA" id="ARBA00022989"/>
    </source>
</evidence>
<gene>
    <name evidence="11" type="ORF">PENANT_c004G10399</name>
</gene>
<accession>A0A1V6QHE9</accession>
<keyword evidence="8 9" id="KW-0472">Membrane</keyword>
<name>A0A1V6QHE9_9EURO</name>
<dbReference type="GO" id="GO:0016020">
    <property type="term" value="C:membrane"/>
    <property type="evidence" value="ECO:0007669"/>
    <property type="project" value="UniProtKB-SubCell"/>
</dbReference>
<evidence type="ECO:0000256" key="3">
    <source>
        <dbReference type="ARBA" id="ARBA00022630"/>
    </source>
</evidence>
<dbReference type="InterPro" id="IPR036188">
    <property type="entry name" value="FAD/NAD-bd_sf"/>
</dbReference>
<feature type="transmembrane region" description="Helical" evidence="9">
    <location>
        <begin position="684"/>
        <end position="704"/>
    </location>
</feature>
<evidence type="ECO:0000256" key="8">
    <source>
        <dbReference type="ARBA" id="ARBA00023136"/>
    </source>
</evidence>
<dbReference type="GO" id="GO:0004497">
    <property type="term" value="F:monooxygenase activity"/>
    <property type="evidence" value="ECO:0007669"/>
    <property type="project" value="InterPro"/>
</dbReference>
<comment type="similarity">
    <text evidence="2">Belongs to the paxM FAD-dependent monooxygenase family.</text>
</comment>
<evidence type="ECO:0000256" key="1">
    <source>
        <dbReference type="ARBA" id="ARBA00004370"/>
    </source>
</evidence>
<dbReference type="AlphaFoldDB" id="A0A1V6QHE9"/>
<feature type="transmembrane region" description="Helical" evidence="9">
    <location>
        <begin position="614"/>
        <end position="633"/>
    </location>
</feature>
<dbReference type="Gene3D" id="3.50.50.60">
    <property type="entry name" value="FAD/NAD(P)-binding domain"/>
    <property type="match status" value="1"/>
</dbReference>
<dbReference type="InterPro" id="IPR002938">
    <property type="entry name" value="FAD-bd"/>
</dbReference>
<keyword evidence="6 9" id="KW-1133">Transmembrane helix</keyword>
<dbReference type="STRING" id="416450.A0A1V6QHE9"/>
<keyword evidence="3" id="KW-0285">Flavoprotein</keyword>
<reference evidence="12" key="1">
    <citation type="journal article" date="2017" name="Nat. Microbiol.">
        <title>Global analysis of biosynthetic gene clusters reveals vast potential of secondary metabolite production in Penicillium species.</title>
        <authorList>
            <person name="Nielsen J.C."/>
            <person name="Grijseels S."/>
            <person name="Prigent S."/>
            <person name="Ji B."/>
            <person name="Dainat J."/>
            <person name="Nielsen K.F."/>
            <person name="Frisvad J.C."/>
            <person name="Workman M."/>
            <person name="Nielsen J."/>
        </authorList>
    </citation>
    <scope>NUCLEOTIDE SEQUENCE [LARGE SCALE GENOMIC DNA]</scope>
    <source>
        <strain evidence="12">IBT 31811</strain>
    </source>
</reference>
<dbReference type="InterPro" id="IPR050562">
    <property type="entry name" value="FAD_mOase_fung"/>
</dbReference>
<evidence type="ECO:0000256" key="4">
    <source>
        <dbReference type="ARBA" id="ARBA00022692"/>
    </source>
</evidence>
<keyword evidence="7" id="KW-0560">Oxidoreductase</keyword>
<dbReference type="PRINTS" id="PR00420">
    <property type="entry name" value="RNGMNOXGNASE"/>
</dbReference>
<evidence type="ECO:0000256" key="2">
    <source>
        <dbReference type="ARBA" id="ARBA00007992"/>
    </source>
</evidence>
<feature type="domain" description="FAD-binding" evidence="10">
    <location>
        <begin position="9"/>
        <end position="173"/>
    </location>
</feature>
<dbReference type="Proteomes" id="UP000191672">
    <property type="component" value="Unassembled WGS sequence"/>
</dbReference>
<dbReference type="SUPFAM" id="SSF51905">
    <property type="entry name" value="FAD/NAD(P)-binding domain"/>
    <property type="match status" value="1"/>
</dbReference>
<feature type="transmembrane region" description="Helical" evidence="9">
    <location>
        <begin position="769"/>
        <end position="795"/>
    </location>
</feature>